<sequence length="342" mass="38316">MARLLIQAMQRAGHRVEIASELRSFTKTPDQTLLSTIRGGAEQERGRLADLWQLGNKPDLWFTYHPYYKAPDLVGPSLATMFELPYITAEASYSKRRDDEEWAEQQSYVVNGVRQAAVNICFTRRDEVGLEQIVSKKRLKRLPPFIDIAAFSDEPTAVTTNQLVTVAMMRSGDKLESYRMLAASLALLGDMPWRLRIIGDGPASAMVKACFAGIREDRIEWLGQQQSREVTKILYESDIYVWPGFGEAYGIAYLEAQAAGLPVIAQAVAGVPEVVKNGVTGILTPENDVAAFSRAIEHLSLNKERRLVMGNAARQFVFKERSLELASAQLNLLLRSYTEQDR</sequence>
<comment type="caution">
    <text evidence="1">The sequence shown here is derived from an EMBL/GenBank/DDBJ whole genome shotgun (WGS) entry which is preliminary data.</text>
</comment>
<dbReference type="PANTHER" id="PTHR45947:SF3">
    <property type="entry name" value="SULFOQUINOVOSYL TRANSFERASE SQD2"/>
    <property type="match status" value="1"/>
</dbReference>
<accession>A0ABU0S4E3</accession>
<gene>
    <name evidence="1" type="ORF">QFZ34_000804</name>
</gene>
<reference evidence="1 2" key="1">
    <citation type="submission" date="2023-07" db="EMBL/GenBank/DDBJ databases">
        <title>Comparative genomics of wheat-associated soil bacteria to identify genetic determinants of phenazine resistance.</title>
        <authorList>
            <person name="Mouncey N."/>
        </authorList>
    </citation>
    <scope>NUCLEOTIDE SEQUENCE [LARGE SCALE GENOMIC DNA]</scope>
    <source>
        <strain evidence="1 2">W4I11</strain>
    </source>
</reference>
<dbReference type="EMBL" id="JAUSZT010000002">
    <property type="protein sequence ID" value="MDQ0995627.1"/>
    <property type="molecule type" value="Genomic_DNA"/>
</dbReference>
<protein>
    <submittedName>
        <fullName evidence="1">Glycosyltransferase involved in cell wall biosynthesis</fullName>
    </submittedName>
</protein>
<organism evidence="1 2">
    <name type="scientific">Phyllobacterium ifriqiyense</name>
    <dbReference type="NCBI Taxonomy" id="314238"/>
    <lineage>
        <taxon>Bacteria</taxon>
        <taxon>Pseudomonadati</taxon>
        <taxon>Pseudomonadota</taxon>
        <taxon>Alphaproteobacteria</taxon>
        <taxon>Hyphomicrobiales</taxon>
        <taxon>Phyllobacteriaceae</taxon>
        <taxon>Phyllobacterium</taxon>
    </lineage>
</organism>
<evidence type="ECO:0000313" key="2">
    <source>
        <dbReference type="Proteomes" id="UP001237780"/>
    </source>
</evidence>
<dbReference type="CDD" id="cd03801">
    <property type="entry name" value="GT4_PimA-like"/>
    <property type="match status" value="1"/>
</dbReference>
<dbReference type="SUPFAM" id="SSF53756">
    <property type="entry name" value="UDP-Glycosyltransferase/glycogen phosphorylase"/>
    <property type="match status" value="1"/>
</dbReference>
<evidence type="ECO:0000313" key="1">
    <source>
        <dbReference type="EMBL" id="MDQ0995627.1"/>
    </source>
</evidence>
<dbReference type="PANTHER" id="PTHR45947">
    <property type="entry name" value="SULFOQUINOVOSYL TRANSFERASE SQD2"/>
    <property type="match status" value="1"/>
</dbReference>
<name>A0ABU0S4E3_9HYPH</name>
<dbReference type="InterPro" id="IPR050194">
    <property type="entry name" value="Glycosyltransferase_grp1"/>
</dbReference>
<keyword evidence="2" id="KW-1185">Reference proteome</keyword>
<proteinExistence type="predicted"/>
<dbReference type="Pfam" id="PF13692">
    <property type="entry name" value="Glyco_trans_1_4"/>
    <property type="match status" value="1"/>
</dbReference>
<dbReference type="Gene3D" id="3.40.50.2000">
    <property type="entry name" value="Glycogen Phosphorylase B"/>
    <property type="match status" value="2"/>
</dbReference>
<dbReference type="Proteomes" id="UP001237780">
    <property type="component" value="Unassembled WGS sequence"/>
</dbReference>